<protein>
    <submittedName>
        <fullName evidence="1">Putative secreted protein</fullName>
    </submittedName>
</protein>
<dbReference type="AlphaFoldDB" id="A0A2M4DM39"/>
<sequence>MNRCHRRGVPFLNASSLIFLFCFSSIFSSYPSCVRGWKTYPVLSSFSFSSRPFHATLSTLASRQYRDRLRLHHHLHRHPYPYHAFLRRYDPRTCRAPFPAKVSALGRNASGLPAPVP</sequence>
<evidence type="ECO:0000313" key="1">
    <source>
        <dbReference type="EMBL" id="MBW78599.1"/>
    </source>
</evidence>
<name>A0A2M4DM39_ANODA</name>
<dbReference type="EMBL" id="GGFL01014421">
    <property type="protein sequence ID" value="MBW78599.1"/>
    <property type="molecule type" value="Transcribed_RNA"/>
</dbReference>
<organism evidence="1">
    <name type="scientific">Anopheles darlingi</name>
    <name type="common">Mosquito</name>
    <dbReference type="NCBI Taxonomy" id="43151"/>
    <lineage>
        <taxon>Eukaryota</taxon>
        <taxon>Metazoa</taxon>
        <taxon>Ecdysozoa</taxon>
        <taxon>Arthropoda</taxon>
        <taxon>Hexapoda</taxon>
        <taxon>Insecta</taxon>
        <taxon>Pterygota</taxon>
        <taxon>Neoptera</taxon>
        <taxon>Endopterygota</taxon>
        <taxon>Diptera</taxon>
        <taxon>Nematocera</taxon>
        <taxon>Culicoidea</taxon>
        <taxon>Culicidae</taxon>
        <taxon>Anophelinae</taxon>
        <taxon>Anopheles</taxon>
    </lineage>
</organism>
<reference evidence="1" key="1">
    <citation type="submission" date="2018-01" db="EMBL/GenBank/DDBJ databases">
        <title>An insight into the sialome of Amazonian anophelines.</title>
        <authorList>
            <person name="Ribeiro J.M."/>
            <person name="Scarpassa V."/>
            <person name="Calvo E."/>
        </authorList>
    </citation>
    <scope>NUCLEOTIDE SEQUENCE</scope>
</reference>
<accession>A0A2M4DM39</accession>
<proteinExistence type="predicted"/>